<organism evidence="2 3">
    <name type="scientific">Stylonychia lemnae</name>
    <name type="common">Ciliate</name>
    <dbReference type="NCBI Taxonomy" id="5949"/>
    <lineage>
        <taxon>Eukaryota</taxon>
        <taxon>Sar</taxon>
        <taxon>Alveolata</taxon>
        <taxon>Ciliophora</taxon>
        <taxon>Intramacronucleata</taxon>
        <taxon>Spirotrichea</taxon>
        <taxon>Stichotrichia</taxon>
        <taxon>Sporadotrichida</taxon>
        <taxon>Oxytrichidae</taxon>
        <taxon>Stylonychinae</taxon>
        <taxon>Stylonychia</taxon>
    </lineage>
</organism>
<evidence type="ECO:0000313" key="2">
    <source>
        <dbReference type="EMBL" id="CDW74990.1"/>
    </source>
</evidence>
<keyword evidence="3" id="KW-1185">Reference proteome</keyword>
<sequence>MKAICILLVLSLAVTVNCRFEDDITNFIEKKLDESQEKTFQDFNSMVTIAATKVNALELKKEVMVYGFATQCVLELLKASYKEYAPALNIVGTLIGISFNDSPIMIFAKLSQVAVDLTMTFKKEAFSDFEKSLYSLVSTALIAGTSLSYPHQSYNLGLSSARLAFRSTEVGIKIQRKINGRI</sequence>
<evidence type="ECO:0000313" key="3">
    <source>
        <dbReference type="Proteomes" id="UP000039865"/>
    </source>
</evidence>
<gene>
    <name evidence="2" type="primary">Contig832.g910</name>
    <name evidence="2" type="ORF">STYLEM_3975</name>
</gene>
<dbReference type="Proteomes" id="UP000039865">
    <property type="component" value="Unassembled WGS sequence"/>
</dbReference>
<name>A0A077ZYM7_STYLE</name>
<dbReference type="AlphaFoldDB" id="A0A077ZYM7"/>
<feature type="chain" id="PRO_5001729140" evidence="1">
    <location>
        <begin position="19"/>
        <end position="182"/>
    </location>
</feature>
<protein>
    <submittedName>
        <fullName evidence="2">Uncharacterized protein</fullName>
    </submittedName>
</protein>
<reference evidence="2 3" key="1">
    <citation type="submission" date="2014-06" db="EMBL/GenBank/DDBJ databases">
        <authorList>
            <person name="Swart Estienne"/>
        </authorList>
    </citation>
    <scope>NUCLEOTIDE SEQUENCE [LARGE SCALE GENOMIC DNA]</scope>
    <source>
        <strain evidence="2 3">130c</strain>
    </source>
</reference>
<proteinExistence type="predicted"/>
<keyword evidence="1" id="KW-0732">Signal</keyword>
<feature type="signal peptide" evidence="1">
    <location>
        <begin position="1"/>
        <end position="18"/>
    </location>
</feature>
<evidence type="ECO:0000256" key="1">
    <source>
        <dbReference type="SAM" id="SignalP"/>
    </source>
</evidence>
<dbReference type="EMBL" id="CCKQ01003851">
    <property type="protein sequence ID" value="CDW74990.1"/>
    <property type="molecule type" value="Genomic_DNA"/>
</dbReference>
<accession>A0A077ZYM7</accession>
<dbReference type="InParanoid" id="A0A077ZYM7"/>